<dbReference type="EMBL" id="MTPX02000042">
    <property type="protein sequence ID" value="PHP52514.1"/>
    <property type="molecule type" value="Genomic_DNA"/>
</dbReference>
<keyword evidence="2" id="KW-1185">Reference proteome</keyword>
<comment type="caution">
    <text evidence="1">The sequence shown here is derived from an EMBL/GenBank/DDBJ whole genome shotgun (WGS) entry which is preliminary data.</text>
</comment>
<name>A0ABX4MAN6_9ACTO</name>
<dbReference type="Proteomes" id="UP000194577">
    <property type="component" value="Unassembled WGS sequence"/>
</dbReference>
<proteinExistence type="predicted"/>
<evidence type="ECO:0000313" key="2">
    <source>
        <dbReference type="Proteomes" id="UP000194577"/>
    </source>
</evidence>
<organism evidence="1 2">
    <name type="scientific">Actinomyces ruminis</name>
    <dbReference type="NCBI Taxonomy" id="1937003"/>
    <lineage>
        <taxon>Bacteria</taxon>
        <taxon>Bacillati</taxon>
        <taxon>Actinomycetota</taxon>
        <taxon>Actinomycetes</taxon>
        <taxon>Actinomycetales</taxon>
        <taxon>Actinomycetaceae</taxon>
        <taxon>Actinomyces</taxon>
    </lineage>
</organism>
<sequence length="201" mass="22310">MCASVDCSGLSFHESSLTLPGRADASRLFELIPCGFHKSEAVILKALSNGSYDGSEVIEFSKNLIERDLSGKVSSRTCKIRSESKFLEADCMFVPFMLIDESREYFTCLVELEGQRSVVDKFLEASRYVGERYCSPRLARIQSMMLGTVRWRLVALRKSVRKSALSRTGFQMEVASVGYRGSTTSPCTLVVAIGRFVALSV</sequence>
<protein>
    <submittedName>
        <fullName evidence="1">Uncharacterized protein</fullName>
    </submittedName>
</protein>
<accession>A0ABX4MAN6</accession>
<evidence type="ECO:0000313" key="1">
    <source>
        <dbReference type="EMBL" id="PHP52514.1"/>
    </source>
</evidence>
<gene>
    <name evidence="1" type="ORF">BW737_008405</name>
</gene>
<reference evidence="1 2" key="1">
    <citation type="submission" date="2017-10" db="EMBL/GenBank/DDBJ databases">
        <title>Draft genome sequence of cellulolytic Actinomyces sp CtC72 isolated from cattle rumen fluid.</title>
        <authorList>
            <person name="Joshi A.J."/>
            <person name="Vasudevan G."/>
            <person name="Lanjekar V.B."/>
            <person name="Hivarkar S."/>
            <person name="Engineer A."/>
            <person name="Pore S.D."/>
            <person name="Dhakephalkar P.K."/>
            <person name="Dagar S."/>
        </authorList>
    </citation>
    <scope>NUCLEOTIDE SEQUENCE [LARGE SCALE GENOMIC DNA]</scope>
    <source>
        <strain evidence="2">CtC72</strain>
    </source>
</reference>